<reference evidence="4" key="1">
    <citation type="submission" date="2018-04" db="EMBL/GenBank/DDBJ databases">
        <authorList>
            <person name="Cornet L."/>
        </authorList>
    </citation>
    <scope>NUCLEOTIDE SEQUENCE [LARGE SCALE GENOMIC DNA]</scope>
</reference>
<dbReference type="InterPro" id="IPR010004">
    <property type="entry name" value="Uncharacterised_Ycf66"/>
</dbReference>
<dbReference type="Pfam" id="PF07444">
    <property type="entry name" value="Ycf66_N"/>
    <property type="match status" value="1"/>
</dbReference>
<feature type="compositionally biased region" description="Gly residues" evidence="1">
    <location>
        <begin position="92"/>
        <end position="112"/>
    </location>
</feature>
<organism evidence="3 4">
    <name type="scientific">Shackletoniella antarctica</name>
    <dbReference type="NCBI Taxonomy" id="268115"/>
    <lineage>
        <taxon>Bacteria</taxon>
        <taxon>Bacillati</taxon>
        <taxon>Cyanobacteriota</taxon>
        <taxon>Cyanophyceae</taxon>
        <taxon>Oculatellales</taxon>
        <taxon>Oculatellaceae</taxon>
        <taxon>Shackletoniella</taxon>
    </lineage>
</organism>
<feature type="compositionally biased region" description="Basic and acidic residues" evidence="1">
    <location>
        <begin position="165"/>
        <end position="192"/>
    </location>
</feature>
<name>A0A2W4VSX3_9CYAN</name>
<protein>
    <recommendedName>
        <fullName evidence="5">Ycf66 family protein</fullName>
    </recommendedName>
</protein>
<feature type="transmembrane region" description="Helical" evidence="2">
    <location>
        <begin position="37"/>
        <end position="57"/>
    </location>
</feature>
<feature type="transmembrane region" description="Helical" evidence="2">
    <location>
        <begin position="6"/>
        <end position="25"/>
    </location>
</feature>
<evidence type="ECO:0000256" key="1">
    <source>
        <dbReference type="SAM" id="MobiDB-lite"/>
    </source>
</evidence>
<evidence type="ECO:0000256" key="2">
    <source>
        <dbReference type="SAM" id="Phobius"/>
    </source>
</evidence>
<evidence type="ECO:0008006" key="5">
    <source>
        <dbReference type="Google" id="ProtNLM"/>
    </source>
</evidence>
<keyword evidence="2" id="KW-0472">Membrane</keyword>
<feature type="compositionally biased region" description="Basic and acidic residues" evidence="1">
    <location>
        <begin position="232"/>
        <end position="242"/>
    </location>
</feature>
<gene>
    <name evidence="3" type="ORF">DCF17_17930</name>
</gene>
<keyword evidence="2" id="KW-0812">Transmembrane</keyword>
<comment type="caution">
    <text evidence="3">The sequence shown here is derived from an EMBL/GenBank/DDBJ whole genome shotgun (WGS) entry which is preliminary data.</text>
</comment>
<sequence length="256" mass="28701">MNFGTPVPLLLGIFMVICGVALFFLDRFKPGYERDSDKVYAILFLMSGVFLLANLNLDVLSSFQQMLMVGMLVALMIQNINSRTPLVRTGFPGDGGDVGGGGGYRPSRGGGRPPVYAPDNRANLRAEIDRDYGPADPYNRPRPMLEGRGEPGRPPYNADVYGDGRPMRRDDLPIERPMDRPMDRSGDDRPVDRPTTGPGNNRPQEGPYGQDNYGSAPRPTDERLRRRRPPKNRGEYNDRYRSDPGMPPYRPDRDQL</sequence>
<evidence type="ECO:0000313" key="4">
    <source>
        <dbReference type="Proteomes" id="UP000249081"/>
    </source>
</evidence>
<accession>A0A2W4VSX3</accession>
<dbReference type="AlphaFoldDB" id="A0A2W4VSX3"/>
<reference evidence="3 4" key="2">
    <citation type="submission" date="2018-06" db="EMBL/GenBank/DDBJ databases">
        <title>Metagenomic assembly of (sub)arctic Cyanobacteria and their associated microbiome from non-axenic cultures.</title>
        <authorList>
            <person name="Baurain D."/>
        </authorList>
    </citation>
    <scope>NUCLEOTIDE SEQUENCE [LARGE SCALE GENOMIC DNA]</scope>
    <source>
        <strain evidence="3">ULC041bin1</strain>
    </source>
</reference>
<feature type="region of interest" description="Disordered" evidence="1">
    <location>
        <begin position="91"/>
        <end position="256"/>
    </location>
</feature>
<proteinExistence type="predicted"/>
<feature type="compositionally biased region" description="Basic and acidic residues" evidence="1">
    <location>
        <begin position="122"/>
        <end position="133"/>
    </location>
</feature>
<keyword evidence="2" id="KW-1133">Transmembrane helix</keyword>
<evidence type="ECO:0000313" key="3">
    <source>
        <dbReference type="EMBL" id="PZO35954.1"/>
    </source>
</evidence>
<dbReference type="EMBL" id="QBMN01000154">
    <property type="protein sequence ID" value="PZO35954.1"/>
    <property type="molecule type" value="Genomic_DNA"/>
</dbReference>
<dbReference type="Proteomes" id="UP000249081">
    <property type="component" value="Unassembled WGS sequence"/>
</dbReference>